<keyword evidence="3" id="KW-1185">Reference proteome</keyword>
<evidence type="ECO:0000313" key="2">
    <source>
        <dbReference type="EMBL" id="KAF9622436.1"/>
    </source>
</evidence>
<feature type="region of interest" description="Disordered" evidence="1">
    <location>
        <begin position="49"/>
        <end position="72"/>
    </location>
</feature>
<name>A0A835MG18_9MAGN</name>
<dbReference type="AlphaFoldDB" id="A0A835MG18"/>
<organism evidence="2 3">
    <name type="scientific">Coptis chinensis</name>
    <dbReference type="NCBI Taxonomy" id="261450"/>
    <lineage>
        <taxon>Eukaryota</taxon>
        <taxon>Viridiplantae</taxon>
        <taxon>Streptophyta</taxon>
        <taxon>Embryophyta</taxon>
        <taxon>Tracheophyta</taxon>
        <taxon>Spermatophyta</taxon>
        <taxon>Magnoliopsida</taxon>
        <taxon>Ranunculales</taxon>
        <taxon>Ranunculaceae</taxon>
        <taxon>Coptidoideae</taxon>
        <taxon>Coptis</taxon>
    </lineage>
</organism>
<dbReference type="EMBL" id="JADFTS010000002">
    <property type="protein sequence ID" value="KAF9622436.1"/>
    <property type="molecule type" value="Genomic_DNA"/>
</dbReference>
<comment type="caution">
    <text evidence="2">The sequence shown here is derived from an EMBL/GenBank/DDBJ whole genome shotgun (WGS) entry which is preliminary data.</text>
</comment>
<sequence>MESASSLEFLSTLTLLYRAAPSHGNYMSEAEEHNDLLCLPKRLWNRPTIEQSKASKSTDHGYSGNERGEIFPACRQRQRDAKSKLRVVQPKLYQAGIALGRSMDLFEVQWGRSPENEPGALNSRVDENPVIAEERIGDKETISMPVPSVTSPENC</sequence>
<accession>A0A835MG18</accession>
<feature type="region of interest" description="Disordered" evidence="1">
    <location>
        <begin position="134"/>
        <end position="155"/>
    </location>
</feature>
<gene>
    <name evidence="2" type="ORF">IFM89_031239</name>
</gene>
<reference evidence="2 3" key="1">
    <citation type="submission" date="2020-10" db="EMBL/GenBank/DDBJ databases">
        <title>The Coptis chinensis genome and diversification of protoberbering-type alkaloids.</title>
        <authorList>
            <person name="Wang B."/>
            <person name="Shu S."/>
            <person name="Song C."/>
            <person name="Liu Y."/>
        </authorList>
    </citation>
    <scope>NUCLEOTIDE SEQUENCE [LARGE SCALE GENOMIC DNA]</scope>
    <source>
        <strain evidence="2">HL-2020</strain>
        <tissue evidence="2">Leaf</tissue>
    </source>
</reference>
<dbReference type="Proteomes" id="UP000631114">
    <property type="component" value="Unassembled WGS sequence"/>
</dbReference>
<evidence type="ECO:0000313" key="3">
    <source>
        <dbReference type="Proteomes" id="UP000631114"/>
    </source>
</evidence>
<proteinExistence type="predicted"/>
<protein>
    <submittedName>
        <fullName evidence="2">Uncharacterized protein</fullName>
    </submittedName>
</protein>
<evidence type="ECO:0000256" key="1">
    <source>
        <dbReference type="SAM" id="MobiDB-lite"/>
    </source>
</evidence>